<comment type="caution">
    <text evidence="1">The sequence shown here is derived from an EMBL/GenBank/DDBJ whole genome shotgun (WGS) entry which is preliminary data.</text>
</comment>
<gene>
    <name evidence="1" type="ORF">MEUPH1_LOCUS8884</name>
</gene>
<evidence type="ECO:0000313" key="2">
    <source>
        <dbReference type="Proteomes" id="UP001160148"/>
    </source>
</evidence>
<keyword evidence="2" id="KW-1185">Reference proteome</keyword>
<sequence length="120" mass="13781">MQKIFVFHGKYLSTSIVNVKDLLLGITKKLIVTTDRRLSITEDSFKVKVFYPALDTALFELKERFKGLKTISDEFSFLKPINLTTIEEQIIIKASYDLHIKLLGPILVFAHGPPMAYLRH</sequence>
<evidence type="ECO:0000313" key="1">
    <source>
        <dbReference type="EMBL" id="CAI6352673.1"/>
    </source>
</evidence>
<dbReference type="EMBL" id="CARXXK010000002">
    <property type="protein sequence ID" value="CAI6352673.1"/>
    <property type="molecule type" value="Genomic_DNA"/>
</dbReference>
<dbReference type="Proteomes" id="UP001160148">
    <property type="component" value="Unassembled WGS sequence"/>
</dbReference>
<reference evidence="1 2" key="1">
    <citation type="submission" date="2023-01" db="EMBL/GenBank/DDBJ databases">
        <authorList>
            <person name="Whitehead M."/>
        </authorList>
    </citation>
    <scope>NUCLEOTIDE SEQUENCE [LARGE SCALE GENOMIC DNA]</scope>
</reference>
<organism evidence="1 2">
    <name type="scientific">Macrosiphum euphorbiae</name>
    <name type="common">potato aphid</name>
    <dbReference type="NCBI Taxonomy" id="13131"/>
    <lineage>
        <taxon>Eukaryota</taxon>
        <taxon>Metazoa</taxon>
        <taxon>Ecdysozoa</taxon>
        <taxon>Arthropoda</taxon>
        <taxon>Hexapoda</taxon>
        <taxon>Insecta</taxon>
        <taxon>Pterygota</taxon>
        <taxon>Neoptera</taxon>
        <taxon>Paraneoptera</taxon>
        <taxon>Hemiptera</taxon>
        <taxon>Sternorrhyncha</taxon>
        <taxon>Aphidomorpha</taxon>
        <taxon>Aphidoidea</taxon>
        <taxon>Aphididae</taxon>
        <taxon>Macrosiphini</taxon>
        <taxon>Macrosiphum</taxon>
    </lineage>
</organism>
<dbReference type="AlphaFoldDB" id="A0AAV0WA50"/>
<name>A0AAV0WA50_9HEMI</name>
<accession>A0AAV0WA50</accession>
<proteinExistence type="predicted"/>
<protein>
    <submittedName>
        <fullName evidence="1">Uncharacterized protein</fullName>
    </submittedName>
</protein>